<dbReference type="PANTHER" id="PTHR43134:SF1">
    <property type="entry name" value="SIGNAL RECOGNITION PARTICLE RECEPTOR SUBUNIT ALPHA"/>
    <property type="match status" value="1"/>
</dbReference>
<dbReference type="GO" id="GO:0003924">
    <property type="term" value="F:GTPase activity"/>
    <property type="evidence" value="ECO:0007669"/>
    <property type="project" value="UniProtKB-UniRule"/>
</dbReference>
<dbReference type="SMART" id="SM00382">
    <property type="entry name" value="AAA"/>
    <property type="match status" value="1"/>
</dbReference>
<dbReference type="SUPFAM" id="SSF52540">
    <property type="entry name" value="P-loop containing nucleoside triphosphate hydrolases"/>
    <property type="match status" value="1"/>
</dbReference>
<evidence type="ECO:0000256" key="4">
    <source>
        <dbReference type="ARBA" id="ARBA00022801"/>
    </source>
</evidence>
<dbReference type="InterPro" id="IPR013822">
    <property type="entry name" value="Signal_recog_particl_SRP54_hlx"/>
</dbReference>
<keyword evidence="5 9" id="KW-0342">GTP-binding</keyword>
<comment type="subcellular location">
    <subcellularLocation>
        <location evidence="9">Cell membrane</location>
        <topology evidence="9">Peripheral membrane protein</topology>
        <orientation evidence="9">Cytoplasmic side</orientation>
    </subcellularLocation>
    <subcellularLocation>
        <location evidence="9">Cytoplasm</location>
    </subcellularLocation>
</comment>
<dbReference type="InterPro" id="IPR003593">
    <property type="entry name" value="AAA+_ATPase"/>
</dbReference>
<name>A0A4R4FFL9_9FIRM</name>
<evidence type="ECO:0000256" key="6">
    <source>
        <dbReference type="ARBA" id="ARBA00023136"/>
    </source>
</evidence>
<evidence type="ECO:0000256" key="2">
    <source>
        <dbReference type="ARBA" id="ARBA00022490"/>
    </source>
</evidence>
<dbReference type="InterPro" id="IPR027417">
    <property type="entry name" value="P-loop_NTPase"/>
</dbReference>
<dbReference type="GO" id="GO:0005525">
    <property type="term" value="F:GTP binding"/>
    <property type="evidence" value="ECO:0007669"/>
    <property type="project" value="UniProtKB-UniRule"/>
</dbReference>
<keyword evidence="3 9" id="KW-0547">Nucleotide-binding</keyword>
<organism evidence="11 12">
    <name type="scientific">Extibacter muris</name>
    <dbReference type="NCBI Taxonomy" id="1796622"/>
    <lineage>
        <taxon>Bacteria</taxon>
        <taxon>Bacillati</taxon>
        <taxon>Bacillota</taxon>
        <taxon>Clostridia</taxon>
        <taxon>Lachnospirales</taxon>
        <taxon>Lachnospiraceae</taxon>
        <taxon>Extibacter</taxon>
    </lineage>
</organism>
<feature type="binding site" evidence="9">
    <location>
        <begin position="125"/>
        <end position="132"/>
    </location>
    <ligand>
        <name>GTP</name>
        <dbReference type="ChEBI" id="CHEBI:37565"/>
    </ligand>
</feature>
<dbReference type="GO" id="GO:0005047">
    <property type="term" value="F:signal recognition particle binding"/>
    <property type="evidence" value="ECO:0007669"/>
    <property type="project" value="TreeGrafter"/>
</dbReference>
<gene>
    <name evidence="9 11" type="primary">ftsY</name>
    <name evidence="11" type="ORF">E1963_05505</name>
</gene>
<evidence type="ECO:0000256" key="5">
    <source>
        <dbReference type="ARBA" id="ARBA00023134"/>
    </source>
</evidence>
<dbReference type="GO" id="GO:0005886">
    <property type="term" value="C:plasma membrane"/>
    <property type="evidence" value="ECO:0007669"/>
    <property type="project" value="UniProtKB-SubCell"/>
</dbReference>
<dbReference type="SMART" id="SM00962">
    <property type="entry name" value="SRP54"/>
    <property type="match status" value="1"/>
</dbReference>
<dbReference type="HAMAP" id="MF_00920">
    <property type="entry name" value="FtsY"/>
    <property type="match status" value="1"/>
</dbReference>
<dbReference type="Pfam" id="PF02881">
    <property type="entry name" value="SRP54_N"/>
    <property type="match status" value="1"/>
</dbReference>
<comment type="catalytic activity">
    <reaction evidence="8 9">
        <text>GTP + H2O = GDP + phosphate + H(+)</text>
        <dbReference type="Rhea" id="RHEA:19669"/>
        <dbReference type="ChEBI" id="CHEBI:15377"/>
        <dbReference type="ChEBI" id="CHEBI:15378"/>
        <dbReference type="ChEBI" id="CHEBI:37565"/>
        <dbReference type="ChEBI" id="CHEBI:43474"/>
        <dbReference type="ChEBI" id="CHEBI:58189"/>
        <dbReference type="EC" id="3.6.5.4"/>
    </reaction>
</comment>
<keyword evidence="4 9" id="KW-0378">Hydrolase</keyword>
<evidence type="ECO:0000256" key="9">
    <source>
        <dbReference type="HAMAP-Rule" id="MF_00920"/>
    </source>
</evidence>
<dbReference type="FunFam" id="1.20.120.140:FF:000002">
    <property type="entry name" value="Signal recognition particle receptor FtsY"/>
    <property type="match status" value="1"/>
</dbReference>
<accession>A0A4R4FFL9</accession>
<comment type="function">
    <text evidence="9">Involved in targeting and insertion of nascent membrane proteins into the cytoplasmic membrane. Acts as a receptor for the complex formed by the signal recognition particle (SRP) and the ribosome-nascent chain (RNC).</text>
</comment>
<protein>
    <recommendedName>
        <fullName evidence="9">Signal recognition particle receptor FtsY</fullName>
        <shortName evidence="9">SRP receptor</shortName>
        <ecNumber evidence="9">3.6.5.4</ecNumber>
    </recommendedName>
</protein>
<evidence type="ECO:0000313" key="11">
    <source>
        <dbReference type="EMBL" id="TDA22228.1"/>
    </source>
</evidence>
<dbReference type="SUPFAM" id="SSF47364">
    <property type="entry name" value="Domain of the SRP/SRP receptor G-proteins"/>
    <property type="match status" value="1"/>
</dbReference>
<keyword evidence="2 9" id="KW-0963">Cytoplasm</keyword>
<dbReference type="EMBL" id="SMMX01000004">
    <property type="protein sequence ID" value="TDA22228.1"/>
    <property type="molecule type" value="Genomic_DNA"/>
</dbReference>
<evidence type="ECO:0000313" key="12">
    <source>
        <dbReference type="Proteomes" id="UP000295710"/>
    </source>
</evidence>
<dbReference type="Gene3D" id="1.20.120.140">
    <property type="entry name" value="Signal recognition particle SRP54, nucleotide-binding domain"/>
    <property type="match status" value="1"/>
</dbReference>
<proteinExistence type="inferred from homology"/>
<dbReference type="PANTHER" id="PTHR43134">
    <property type="entry name" value="SIGNAL RECOGNITION PARTICLE RECEPTOR SUBUNIT ALPHA"/>
    <property type="match status" value="1"/>
</dbReference>
<reference evidence="11 12" key="1">
    <citation type="journal article" date="2016" name="Nat. Microbiol.">
        <title>The Mouse Intestinal Bacterial Collection (miBC) provides host-specific insight into cultured diversity and functional potential of the gut microbiota.</title>
        <authorList>
            <person name="Lagkouvardos I."/>
            <person name="Pukall R."/>
            <person name="Abt B."/>
            <person name="Foesel B.U."/>
            <person name="Meier-Kolthoff J.P."/>
            <person name="Kumar N."/>
            <person name="Bresciani A."/>
            <person name="Martinez I."/>
            <person name="Just S."/>
            <person name="Ziegler C."/>
            <person name="Brugiroux S."/>
            <person name="Garzetti D."/>
            <person name="Wenning M."/>
            <person name="Bui T.P."/>
            <person name="Wang J."/>
            <person name="Hugenholtz F."/>
            <person name="Plugge C.M."/>
            <person name="Peterson D.A."/>
            <person name="Hornef M.W."/>
            <person name="Baines J.F."/>
            <person name="Smidt H."/>
            <person name="Walter J."/>
            <person name="Kristiansen K."/>
            <person name="Nielsen H.B."/>
            <person name="Haller D."/>
            <person name="Overmann J."/>
            <person name="Stecher B."/>
            <person name="Clavel T."/>
        </authorList>
    </citation>
    <scope>NUCLEOTIDE SEQUENCE [LARGE SCALE GENOMIC DNA]</scope>
    <source>
        <strain evidence="11 12">DSM 28560</strain>
    </source>
</reference>
<evidence type="ECO:0000256" key="8">
    <source>
        <dbReference type="ARBA" id="ARBA00048027"/>
    </source>
</evidence>
<dbReference type="EC" id="3.6.5.4" evidence="9"/>
<dbReference type="RefSeq" id="WP_132276145.1">
    <property type="nucleotide sequence ID" value="NZ_JAOBST010000059.1"/>
</dbReference>
<dbReference type="InterPro" id="IPR004390">
    <property type="entry name" value="SR_rcpt_FtsY"/>
</dbReference>
<feature type="binding site" evidence="9">
    <location>
        <begin position="207"/>
        <end position="211"/>
    </location>
    <ligand>
        <name>GTP</name>
        <dbReference type="ChEBI" id="CHEBI:37565"/>
    </ligand>
</feature>
<dbReference type="SMART" id="SM00963">
    <property type="entry name" value="SRP54_N"/>
    <property type="match status" value="1"/>
</dbReference>
<dbReference type="InterPro" id="IPR000897">
    <property type="entry name" value="SRP54_GTPase_dom"/>
</dbReference>
<dbReference type="PROSITE" id="PS00300">
    <property type="entry name" value="SRP54"/>
    <property type="match status" value="1"/>
</dbReference>
<comment type="caution">
    <text evidence="11">The sequence shown here is derived from an EMBL/GenBank/DDBJ whole genome shotgun (WGS) entry which is preliminary data.</text>
</comment>
<dbReference type="Pfam" id="PF00448">
    <property type="entry name" value="SRP54"/>
    <property type="match status" value="1"/>
</dbReference>
<dbReference type="GO" id="GO:0006614">
    <property type="term" value="P:SRP-dependent cotranslational protein targeting to membrane"/>
    <property type="evidence" value="ECO:0007669"/>
    <property type="project" value="InterPro"/>
</dbReference>
<comment type="subunit">
    <text evidence="9">Part of the signal recognition particle protein translocation system, which is composed of SRP and FtsY.</text>
</comment>
<keyword evidence="7 9" id="KW-0675">Receptor</keyword>
<comment type="similarity">
    <text evidence="9">Belongs to the GTP-binding SRP family. FtsY subfamily.</text>
</comment>
<dbReference type="Gene3D" id="3.40.50.300">
    <property type="entry name" value="P-loop containing nucleotide triphosphate hydrolases"/>
    <property type="match status" value="1"/>
</dbReference>
<keyword evidence="1 9" id="KW-1003">Cell membrane</keyword>
<dbReference type="GO" id="GO:0005737">
    <property type="term" value="C:cytoplasm"/>
    <property type="evidence" value="ECO:0007669"/>
    <property type="project" value="UniProtKB-SubCell"/>
</dbReference>
<dbReference type="InterPro" id="IPR042101">
    <property type="entry name" value="SRP54_N_sf"/>
</dbReference>
<feature type="domain" description="SRP54-type proteins GTP-binding" evidence="10">
    <location>
        <begin position="292"/>
        <end position="305"/>
    </location>
</feature>
<dbReference type="Proteomes" id="UP000295710">
    <property type="component" value="Unassembled WGS sequence"/>
</dbReference>
<evidence type="ECO:0000256" key="7">
    <source>
        <dbReference type="ARBA" id="ARBA00023170"/>
    </source>
</evidence>
<evidence type="ECO:0000256" key="3">
    <source>
        <dbReference type="ARBA" id="ARBA00022741"/>
    </source>
</evidence>
<dbReference type="InterPro" id="IPR036225">
    <property type="entry name" value="SRP/SRP_N"/>
</dbReference>
<sequence length="325" mass="35797">MSEELIIEEETKESEEKRGFFSRLVSGLTKTRDNIISGMDSIFSGFTKIDEAFYEELEEVLIMGDLGVQATDSILEDLREKVKAMHIKEPSECRQLLIDSIKEQMDIGEAAYEFEDRTSVVMVIGVNGVGKTTTIGKLAGKLRSRHKKVVLAAADTFRAAAGEQLKEWADRAQAELIGGQEGSDPASVIYDAVAAAQARHADVLLCDTAGRLHNKKNLMEELKKMNRIIDREFPDAYRETLVVLDATTGQNALMQAREFNEVADITGIILTKMDGTAKGGIAVAIQAELGIPVKYIGVGETIEDLQKFDADTFVNALFTTEKPEE</sequence>
<feature type="binding site" evidence="9">
    <location>
        <begin position="271"/>
        <end position="274"/>
    </location>
    <ligand>
        <name>GTP</name>
        <dbReference type="ChEBI" id="CHEBI:37565"/>
    </ligand>
</feature>
<evidence type="ECO:0000256" key="1">
    <source>
        <dbReference type="ARBA" id="ARBA00022475"/>
    </source>
</evidence>
<evidence type="ECO:0000259" key="10">
    <source>
        <dbReference type="PROSITE" id="PS00300"/>
    </source>
</evidence>
<dbReference type="NCBIfam" id="TIGR00064">
    <property type="entry name" value="ftsY"/>
    <property type="match status" value="1"/>
</dbReference>
<dbReference type="FunFam" id="3.40.50.300:FF:000053">
    <property type="entry name" value="Signal recognition particle receptor FtsY"/>
    <property type="match status" value="1"/>
</dbReference>
<keyword evidence="12" id="KW-1185">Reference proteome</keyword>
<dbReference type="AlphaFoldDB" id="A0A4R4FFL9"/>
<keyword evidence="6 9" id="KW-0472">Membrane</keyword>